<comment type="function">
    <text evidence="2">Antitoxin component of a type II toxin-antitoxin (TA) system.</text>
</comment>
<sequence length="84" mass="9641">MKLWPVQDAKARFSEFLETCLSEGPQVVSRRGRPEAVLVAMSDWERLQDRARPTLKALLLSQDARGDLELPERGRQSRRPIDIP</sequence>
<dbReference type="Pfam" id="PF02604">
    <property type="entry name" value="PhdYeFM_antitox"/>
    <property type="match status" value="1"/>
</dbReference>
<dbReference type="InterPro" id="IPR036165">
    <property type="entry name" value="YefM-like_sf"/>
</dbReference>
<accession>A0A1K2HVT1</accession>
<gene>
    <name evidence="3" type="ORF">SAMN02983003_1366</name>
</gene>
<dbReference type="OrthoDB" id="517402at2"/>
<comment type="similarity">
    <text evidence="1 2">Belongs to the phD/YefM antitoxin family.</text>
</comment>
<dbReference type="NCBIfam" id="TIGR01552">
    <property type="entry name" value="phd_fam"/>
    <property type="match status" value="1"/>
</dbReference>
<keyword evidence="4" id="KW-1185">Reference proteome</keyword>
<dbReference type="Gene3D" id="3.40.1620.10">
    <property type="entry name" value="YefM-like domain"/>
    <property type="match status" value="1"/>
</dbReference>
<evidence type="ECO:0000256" key="2">
    <source>
        <dbReference type="RuleBase" id="RU362080"/>
    </source>
</evidence>
<dbReference type="EMBL" id="FPKU01000001">
    <property type="protein sequence ID" value="SFZ82944.1"/>
    <property type="molecule type" value="Genomic_DNA"/>
</dbReference>
<evidence type="ECO:0000313" key="3">
    <source>
        <dbReference type="EMBL" id="SFZ82944.1"/>
    </source>
</evidence>
<organism evidence="3 4">
    <name type="scientific">Devosia enhydra</name>
    <dbReference type="NCBI Taxonomy" id="665118"/>
    <lineage>
        <taxon>Bacteria</taxon>
        <taxon>Pseudomonadati</taxon>
        <taxon>Pseudomonadota</taxon>
        <taxon>Alphaproteobacteria</taxon>
        <taxon>Hyphomicrobiales</taxon>
        <taxon>Devosiaceae</taxon>
        <taxon>Devosia</taxon>
    </lineage>
</organism>
<dbReference type="Proteomes" id="UP000183447">
    <property type="component" value="Unassembled WGS sequence"/>
</dbReference>
<dbReference type="SUPFAM" id="SSF143120">
    <property type="entry name" value="YefM-like"/>
    <property type="match status" value="1"/>
</dbReference>
<evidence type="ECO:0000256" key="1">
    <source>
        <dbReference type="ARBA" id="ARBA00009981"/>
    </source>
</evidence>
<dbReference type="InterPro" id="IPR006442">
    <property type="entry name" value="Antitoxin_Phd/YefM"/>
</dbReference>
<evidence type="ECO:0000313" key="4">
    <source>
        <dbReference type="Proteomes" id="UP000183447"/>
    </source>
</evidence>
<reference evidence="3 4" key="1">
    <citation type="submission" date="2016-11" db="EMBL/GenBank/DDBJ databases">
        <authorList>
            <person name="Jaros S."/>
            <person name="Januszkiewicz K."/>
            <person name="Wedrychowicz H."/>
        </authorList>
    </citation>
    <scope>NUCLEOTIDE SEQUENCE [LARGE SCALE GENOMIC DNA]</scope>
    <source>
        <strain evidence="3 4">ATCC 23634</strain>
    </source>
</reference>
<protein>
    <recommendedName>
        <fullName evidence="2">Antitoxin</fullName>
    </recommendedName>
</protein>
<dbReference type="AlphaFoldDB" id="A0A1K2HVT1"/>
<name>A0A1K2HVT1_9HYPH</name>
<proteinExistence type="inferred from homology"/>
<dbReference type="STRING" id="665118.SAMN02983003_1366"/>
<dbReference type="RefSeq" id="WP_072340116.1">
    <property type="nucleotide sequence ID" value="NZ_FPKU01000001.1"/>
</dbReference>